<dbReference type="PRINTS" id="PR01345">
    <property type="entry name" value="CERVTRCPTASE"/>
</dbReference>
<evidence type="ECO:0000259" key="1">
    <source>
        <dbReference type="Pfam" id="PF00078"/>
    </source>
</evidence>
<protein>
    <submittedName>
        <fullName evidence="2">Mitochondrial enolase superfamily member 1</fullName>
    </submittedName>
</protein>
<dbReference type="Proteomes" id="UP001623348">
    <property type="component" value="Unassembled WGS sequence"/>
</dbReference>
<accession>A0ABC9YL92</accession>
<gene>
    <name evidence="2" type="ORF">GRJ2_003463400</name>
</gene>
<feature type="domain" description="Reverse transcriptase" evidence="1">
    <location>
        <begin position="468"/>
        <end position="588"/>
    </location>
</feature>
<dbReference type="InterPro" id="IPR000477">
    <property type="entry name" value="RT_dom"/>
</dbReference>
<dbReference type="PANTHER" id="PTHR33332">
    <property type="entry name" value="REVERSE TRANSCRIPTASE DOMAIN-CONTAINING PROTEIN"/>
    <property type="match status" value="1"/>
</dbReference>
<proteinExistence type="predicted"/>
<keyword evidence="3" id="KW-1185">Reference proteome</keyword>
<reference evidence="2 3" key="1">
    <citation type="submission" date="2024-06" db="EMBL/GenBank/DDBJ databases">
        <title>The draft genome of Grus japonensis, version 3.</title>
        <authorList>
            <person name="Nabeshima K."/>
            <person name="Suzuki S."/>
            <person name="Onuma M."/>
        </authorList>
    </citation>
    <scope>NUCLEOTIDE SEQUENCE [LARGE SCALE GENOMIC DNA]</scope>
    <source>
        <strain evidence="2 3">451A</strain>
    </source>
</reference>
<dbReference type="EMBL" id="BAAFJT010000322">
    <property type="protein sequence ID" value="GAB0209977.1"/>
    <property type="molecule type" value="Genomic_DNA"/>
</dbReference>
<organism evidence="2 3">
    <name type="scientific">Grus japonensis</name>
    <name type="common">Japanese crane</name>
    <name type="synonym">Red-crowned crane</name>
    <dbReference type="NCBI Taxonomy" id="30415"/>
    <lineage>
        <taxon>Eukaryota</taxon>
        <taxon>Metazoa</taxon>
        <taxon>Chordata</taxon>
        <taxon>Craniata</taxon>
        <taxon>Vertebrata</taxon>
        <taxon>Euteleostomi</taxon>
        <taxon>Archelosauria</taxon>
        <taxon>Archosauria</taxon>
        <taxon>Dinosauria</taxon>
        <taxon>Saurischia</taxon>
        <taxon>Theropoda</taxon>
        <taxon>Coelurosauria</taxon>
        <taxon>Aves</taxon>
        <taxon>Neognathae</taxon>
        <taxon>Neoaves</taxon>
        <taxon>Gruiformes</taxon>
        <taxon>Gruidae</taxon>
        <taxon>Grus</taxon>
    </lineage>
</organism>
<dbReference type="Pfam" id="PF00078">
    <property type="entry name" value="RVT_1"/>
    <property type="match status" value="1"/>
</dbReference>
<dbReference type="AlphaFoldDB" id="A0ABC9YL92"/>
<sequence>MKFNKGKYRVLHLGRNNPRHQHRLGVDLLGSSSAEKDLGVLVDNKLSMSQQCALVAKKANGSLGCIKKSVASRSREVIYSALVRPHLEYCVQFWAPQFKKDRELLERVQRRATKMIREQINNFQAPFPKQNSLSKQAMEYTSSVHPIPQMNTLRTREIIVGLGSVLIHVQSQFLIVLYHCLFGTSFQVTNLVDEGKTPDVLFLDFSKAFDTVPHSILLDKLSNCEMSRRGDKKHYLLNVIAVLGREQIALEVAGETGDVERDSGIECTLSKFADDTKLSGAVDTTEGQDAIQRDLDKLEKWAHVNLMRFNKAKCKVIDSPTSGEVLLDLLLTNTDEPIGEVKISGSLGCSDDALVEFIILRDMGQVKSKIKILNFKRVNFQSFKQLVDETLWETTLRDKGAEQSWRLFKDVFLRAQEFSVPMCKKSGKEGRRPAWLSKDLLVKLDCKKEMHRQWNQGHVSWEEYRDAARIMEQILLEDMSKHVEDREGIRDSQHGFTKGKSCLNNLVAFYDGATALVDKGRATDVIYLDFCKAFDMVPHNILDYKLERDGFDGWTVRWIRNWLDGSVQRLLVSGSMSKWKPVTSGVPQVSPSSVRT</sequence>
<evidence type="ECO:0000313" key="2">
    <source>
        <dbReference type="EMBL" id="GAB0209977.1"/>
    </source>
</evidence>
<name>A0ABC9YL92_GRUJA</name>
<comment type="caution">
    <text evidence="2">The sequence shown here is derived from an EMBL/GenBank/DDBJ whole genome shotgun (WGS) entry which is preliminary data.</text>
</comment>
<evidence type="ECO:0000313" key="3">
    <source>
        <dbReference type="Proteomes" id="UP001623348"/>
    </source>
</evidence>